<evidence type="ECO:0000256" key="10">
    <source>
        <dbReference type="SAM" id="MobiDB-lite"/>
    </source>
</evidence>
<dbReference type="Pfam" id="PF17808">
    <property type="entry name" value="fn3_PAP"/>
    <property type="match status" value="1"/>
</dbReference>
<keyword evidence="11" id="KW-1133">Transmembrane helix</keyword>
<protein>
    <recommendedName>
        <fullName evidence="9">Purple acid phosphatase</fullName>
        <ecNumber evidence="9">3.1.3.2</ecNumber>
    </recommendedName>
</protein>
<comment type="similarity">
    <text evidence="8">Belongs to the TRAFAC class dynamin-like GTPase superfamily. GB1/RHD3 GTPase family.</text>
</comment>
<dbReference type="InterPro" id="IPR040974">
    <property type="entry name" value="Fn3_PAP"/>
</dbReference>
<feature type="compositionally biased region" description="Basic and acidic residues" evidence="10">
    <location>
        <begin position="1223"/>
        <end position="1232"/>
    </location>
</feature>
<dbReference type="InterPro" id="IPR025733">
    <property type="entry name" value="PAPs_C"/>
</dbReference>
<evidence type="ECO:0000259" key="12">
    <source>
        <dbReference type="PROSITE" id="PS51715"/>
    </source>
</evidence>
<comment type="subcellular location">
    <subcellularLocation>
        <location evidence="1">Secreted</location>
    </subcellularLocation>
</comment>
<dbReference type="InterPro" id="IPR015894">
    <property type="entry name" value="Guanylate-bd_N"/>
</dbReference>
<evidence type="ECO:0000313" key="13">
    <source>
        <dbReference type="EMBL" id="EDQ92614.1"/>
    </source>
</evidence>
<name>A9UQK5_MONBE</name>
<keyword evidence="11" id="KW-0812">Transmembrane</keyword>
<evidence type="ECO:0000256" key="6">
    <source>
        <dbReference type="ARBA" id="ARBA00023134"/>
    </source>
</evidence>
<keyword evidence="9" id="KW-0378">Hydrolase</keyword>
<keyword evidence="4 9" id="KW-0732">Signal</keyword>
<dbReference type="InParanoid" id="A9UQK5"/>
<keyword evidence="3" id="KW-0964">Secreted</keyword>
<evidence type="ECO:0000256" key="8">
    <source>
        <dbReference type="PROSITE-ProRule" id="PRU01052"/>
    </source>
</evidence>
<dbReference type="Pfam" id="PF14008">
    <property type="entry name" value="Metallophos_C"/>
    <property type="match status" value="1"/>
</dbReference>
<dbReference type="GeneID" id="5887615"/>
<proteinExistence type="inferred from homology"/>
<feature type="transmembrane region" description="Helical" evidence="11">
    <location>
        <begin position="875"/>
        <end position="894"/>
    </location>
</feature>
<dbReference type="InterPro" id="IPR041792">
    <property type="entry name" value="MPP_PAP"/>
</dbReference>
<dbReference type="InterPro" id="IPR015914">
    <property type="entry name" value="PAPs_N"/>
</dbReference>
<dbReference type="GO" id="GO:0005576">
    <property type="term" value="C:extracellular region"/>
    <property type="evidence" value="ECO:0007669"/>
    <property type="project" value="UniProtKB-SubCell"/>
</dbReference>
<dbReference type="EC" id="3.1.3.2" evidence="9"/>
<dbReference type="InterPro" id="IPR029052">
    <property type="entry name" value="Metallo-depent_PP-like"/>
</dbReference>
<keyword evidence="6" id="KW-0342">GTP-binding</keyword>
<dbReference type="PROSITE" id="PS51715">
    <property type="entry name" value="G_GB1_RHD3"/>
    <property type="match status" value="1"/>
</dbReference>
<dbReference type="Gene3D" id="3.60.21.10">
    <property type="match status" value="1"/>
</dbReference>
<dbReference type="CDD" id="cd00839">
    <property type="entry name" value="MPP_PAPs"/>
    <property type="match status" value="1"/>
</dbReference>
<organism evidence="13 14">
    <name type="scientific">Monosiga brevicollis</name>
    <name type="common">Choanoflagellate</name>
    <dbReference type="NCBI Taxonomy" id="81824"/>
    <lineage>
        <taxon>Eukaryota</taxon>
        <taxon>Choanoflagellata</taxon>
        <taxon>Craspedida</taxon>
        <taxon>Salpingoecidae</taxon>
        <taxon>Monosiga</taxon>
    </lineage>
</organism>
<dbReference type="GO" id="GO:0003924">
    <property type="term" value="F:GTPase activity"/>
    <property type="evidence" value="ECO:0007669"/>
    <property type="project" value="InterPro"/>
</dbReference>
<reference evidence="13 14" key="1">
    <citation type="journal article" date="2008" name="Nature">
        <title>The genome of the choanoflagellate Monosiga brevicollis and the origin of metazoans.</title>
        <authorList>
            <consortium name="JGI Sequencing"/>
            <person name="King N."/>
            <person name="Westbrook M.J."/>
            <person name="Young S.L."/>
            <person name="Kuo A."/>
            <person name="Abedin M."/>
            <person name="Chapman J."/>
            <person name="Fairclough S."/>
            <person name="Hellsten U."/>
            <person name="Isogai Y."/>
            <person name="Letunic I."/>
            <person name="Marr M."/>
            <person name="Pincus D."/>
            <person name="Putnam N."/>
            <person name="Rokas A."/>
            <person name="Wright K.J."/>
            <person name="Zuzow R."/>
            <person name="Dirks W."/>
            <person name="Good M."/>
            <person name="Goodstein D."/>
            <person name="Lemons D."/>
            <person name="Li W."/>
            <person name="Lyons J.B."/>
            <person name="Morris A."/>
            <person name="Nichols S."/>
            <person name="Richter D.J."/>
            <person name="Salamov A."/>
            <person name="Bork P."/>
            <person name="Lim W.A."/>
            <person name="Manning G."/>
            <person name="Miller W.T."/>
            <person name="McGinnis W."/>
            <person name="Shapiro H."/>
            <person name="Tjian R."/>
            <person name="Grigoriev I.V."/>
            <person name="Rokhsar D."/>
        </authorList>
    </citation>
    <scope>NUCLEOTIDE SEQUENCE [LARGE SCALE GENOMIC DNA]</scope>
    <source>
        <strain evidence="14">MX1 / ATCC 50154</strain>
    </source>
</reference>
<comment type="subunit">
    <text evidence="2">Homodimer.</text>
</comment>
<dbReference type="SUPFAM" id="SSF52540">
    <property type="entry name" value="P-loop containing nucleoside triphosphate hydrolases"/>
    <property type="match status" value="1"/>
</dbReference>
<accession>A9UQK5</accession>
<dbReference type="Gene3D" id="3.40.50.300">
    <property type="entry name" value="P-loop containing nucleotide triphosphate hydrolases"/>
    <property type="match status" value="1"/>
</dbReference>
<dbReference type="InterPro" id="IPR027417">
    <property type="entry name" value="P-loop_NTPase"/>
</dbReference>
<evidence type="ECO:0000256" key="7">
    <source>
        <dbReference type="ARBA" id="ARBA00023180"/>
    </source>
</evidence>
<dbReference type="SUPFAM" id="SSF56300">
    <property type="entry name" value="Metallo-dependent phosphatases"/>
    <property type="match status" value="1"/>
</dbReference>
<evidence type="ECO:0000256" key="2">
    <source>
        <dbReference type="ARBA" id="ARBA00011738"/>
    </source>
</evidence>
<evidence type="ECO:0000256" key="5">
    <source>
        <dbReference type="ARBA" id="ARBA00022741"/>
    </source>
</evidence>
<comment type="catalytic activity">
    <reaction evidence="9">
        <text>a phosphate monoester + H2O = an alcohol + phosphate</text>
        <dbReference type="Rhea" id="RHEA:15017"/>
        <dbReference type="ChEBI" id="CHEBI:15377"/>
        <dbReference type="ChEBI" id="CHEBI:30879"/>
        <dbReference type="ChEBI" id="CHEBI:43474"/>
        <dbReference type="ChEBI" id="CHEBI:67140"/>
        <dbReference type="EC" id="3.1.3.2"/>
    </reaction>
</comment>
<feature type="transmembrane region" description="Helical" evidence="11">
    <location>
        <begin position="787"/>
        <end position="809"/>
    </location>
</feature>
<evidence type="ECO:0000256" key="4">
    <source>
        <dbReference type="ARBA" id="ARBA00022729"/>
    </source>
</evidence>
<feature type="chain" id="PRO_5005122269" description="Purple acid phosphatase" evidence="9">
    <location>
        <begin position="18"/>
        <end position="1447"/>
    </location>
</feature>
<dbReference type="GO" id="GO:0005525">
    <property type="term" value="F:GTP binding"/>
    <property type="evidence" value="ECO:0007669"/>
    <property type="project" value="UniProtKB-KW"/>
</dbReference>
<dbReference type="PANTHER" id="PTHR45778:SF3">
    <property type="entry name" value="PURPLE ACID PHOSPHATASE"/>
    <property type="match status" value="1"/>
</dbReference>
<dbReference type="GO" id="GO:0003993">
    <property type="term" value="F:acid phosphatase activity"/>
    <property type="evidence" value="ECO:0007669"/>
    <property type="project" value="UniProtKB-EC"/>
</dbReference>
<dbReference type="KEGG" id="mbr:MONBRDRAFT_30984"/>
<dbReference type="eggNOG" id="KOG1378">
    <property type="taxonomic scope" value="Eukaryota"/>
</dbReference>
<dbReference type="SUPFAM" id="SSF49363">
    <property type="entry name" value="Purple acid phosphatase, N-terminal domain"/>
    <property type="match status" value="1"/>
</dbReference>
<dbReference type="Gene3D" id="2.60.40.380">
    <property type="entry name" value="Purple acid phosphatase-like, N-terminal"/>
    <property type="match status" value="1"/>
</dbReference>
<dbReference type="Pfam" id="PF02263">
    <property type="entry name" value="GBP"/>
    <property type="match status" value="1"/>
</dbReference>
<evidence type="ECO:0000256" key="1">
    <source>
        <dbReference type="ARBA" id="ARBA00004613"/>
    </source>
</evidence>
<dbReference type="EMBL" id="CH991543">
    <property type="protein sequence ID" value="EDQ92614.1"/>
    <property type="molecule type" value="Genomic_DNA"/>
</dbReference>
<comment type="similarity">
    <text evidence="9">Belongs to the metallophosphoesterase superfamily. Purple acid phosphatase family.</text>
</comment>
<dbReference type="InterPro" id="IPR030386">
    <property type="entry name" value="G_GB1_RHD3_dom"/>
</dbReference>
<keyword evidence="7" id="KW-0325">Glycoprotein</keyword>
<keyword evidence="11" id="KW-0472">Membrane</keyword>
<dbReference type="GO" id="GO:0046872">
    <property type="term" value="F:metal ion binding"/>
    <property type="evidence" value="ECO:0007669"/>
    <property type="project" value="InterPro"/>
</dbReference>
<dbReference type="Pfam" id="PF16656">
    <property type="entry name" value="Pur_ac_phosph_N"/>
    <property type="match status" value="1"/>
</dbReference>
<feature type="region of interest" description="Disordered" evidence="10">
    <location>
        <begin position="1222"/>
        <end position="1241"/>
    </location>
</feature>
<feature type="signal peptide" evidence="9">
    <location>
        <begin position="1"/>
        <end position="17"/>
    </location>
</feature>
<feature type="region of interest" description="Disordered" evidence="10">
    <location>
        <begin position="831"/>
        <end position="872"/>
    </location>
</feature>
<gene>
    <name evidence="13" type="ORF">MONBRDRAFT_30984</name>
</gene>
<dbReference type="eggNOG" id="KOG2037">
    <property type="taxonomic scope" value="Eukaryota"/>
</dbReference>
<dbReference type="RefSeq" id="XP_001742376.1">
    <property type="nucleotide sequence ID" value="XM_001742324.1"/>
</dbReference>
<dbReference type="InterPro" id="IPR004843">
    <property type="entry name" value="Calcineurin-like_PHP"/>
</dbReference>
<evidence type="ECO:0000313" key="14">
    <source>
        <dbReference type="Proteomes" id="UP000001357"/>
    </source>
</evidence>
<keyword evidence="5" id="KW-0547">Nucleotide-binding</keyword>
<feature type="domain" description="GB1/RHD3-type G" evidence="12">
    <location>
        <begin position="75"/>
        <end position="231"/>
    </location>
</feature>
<keyword evidence="14" id="KW-1185">Reference proteome</keyword>
<evidence type="ECO:0000256" key="11">
    <source>
        <dbReference type="SAM" id="Phobius"/>
    </source>
</evidence>
<dbReference type="Pfam" id="PF00149">
    <property type="entry name" value="Metallophos"/>
    <property type="match status" value="1"/>
</dbReference>
<sequence>MGWQYWIMGLVLAGVCGNHHGWPGAVANASLLTLQEKLLPAHQSAARPLQLVGRDQTGRLAVNRSSLQYIATNWHEPVYVVGVVGPFHSGKSFLANRLVDRMAGFTLGPTVQPTTEGIWTFSVPATDGQRLRVVVLDTEGLAAPGNSPDYDAALFAVTTLLSTHLVYNSVRIIDEAAMEYLEVLARRAQLFQFQTALRSQSQFSPAMLNFPSLTWVVQDFFQEQIDGESPDAWLRRLMDQQAALAPADLTADYIKDIEAVQQHLVELLRQKHTETPHEASATLSDEAPSGLSQLSRALLSIAAPRQHSAPSQALTPAQFVFLVDLLVTTVNNGGLGQLPSQWSMLVREQAVQAREQSLQASGLADVLARAFFRRMVEDLLAVQPPLAELLFEQQLHDAKAATIKGFERQMFDLDTRFAQDAIGTLKAELKLLTKQTTERYLAKTQAHVERILREAEDKFVASLGGLRQMMTEELDSYLQSSMDALQRQTAGQFAPYGSNGRAADVKRMTSRLLVGKAAGKLLAVMQQRCEVAQARNLRRIVASMQQATFAALIHAKKAIAEVGMVMWSQEELQVKQDAVLAEALAVFGRQTDGYHQHPAHDQEKTNLLAQLQTLAYQWRDDNEALVRRHIKSLEAEIQQEVHEVLVQVQLPISIQEENKLVAEQTRRAYRKFRKVALRFEGMPSYNQGLVALQTRLDELAKAFGEDNVRQLRERVEKPLQRARRRLRALVADYGLVLNLHGYARTYAREEIGQRLEADHCQRVIQAWMTGSGPENVGDMLRENDQGLLNLSLVVGIAGIFLFLLIRVLCRSSVAARPVRIKADVASKHPLVKEDWSEKEREKEREREKSEREKERAREERREREETKQREESQRMTAMSVLAVVAIALVAAVAARPARVATLDLSSQVQLSLNATTISDGDWVQLSWSGVPEAERASCWIGVFSPDNVDVSTIPAIPYPATAPWTATAALKYQVCSADPSFASTGAGSYNFRLLDMRETVAFWLFYNGTTNPVAVNKSDVISFTHPEAPRHGVLALTADPTEMRLTWNSKFPTPGFVNYTVNGAATAVSIPAKAYTYTTDDLCGEPGRTQGWREPGFFHTAVIKGLTPGTDKVSYIYGNDQYGWSETKTFTAAKSADPNAALRVLVAADVGATEPDHCSYHWIEPNATQTYQHMTDLASSADVVLHIGDISYATGYSAKWELFMAQAEPLGSVLPIMTALGNHEQDTPDRRSGTYYGSNDSGGECAQPTNARFPMPVPSHNQFSGWYSFDMGPVHFITINTELEVAPGSDQYDFITDDIAQMNRSETPWLIMMGHRPMYYVRDDVSAIDPHFQVLESLMYENKVDLFLVGHVHNALVTCPVYNGTCAKSMDEDLFQGTVHVCVGNGGMSLDKVPKTAPAWGDFMASDWGYATLDVANKTHLTMSLFEDSTNVELYSFSLKRNYPRAL</sequence>
<evidence type="ECO:0000256" key="9">
    <source>
        <dbReference type="RuleBase" id="RU361203"/>
    </source>
</evidence>
<dbReference type="InterPro" id="IPR008963">
    <property type="entry name" value="Purple_acid_Pase-like_N"/>
</dbReference>
<dbReference type="PANTHER" id="PTHR45778">
    <property type="entry name" value="PURPLE ACID PHOSPHATASE-RELATED"/>
    <property type="match status" value="1"/>
</dbReference>
<evidence type="ECO:0000256" key="3">
    <source>
        <dbReference type="ARBA" id="ARBA00022525"/>
    </source>
</evidence>
<dbReference type="Proteomes" id="UP000001357">
    <property type="component" value="Unassembled WGS sequence"/>
</dbReference>